<sequence length="99" mass="10861">MNTFLDVVIIFSVIVLAFAMLGMVYRMLKGPTLHDKLVALDAFGVLLMAMIALTAMMLGTTHLLVVVLLIGILAFIATIAFAKFLEKGVIIQYDRNSDE</sequence>
<dbReference type="RefSeq" id="WP_017547981.1">
    <property type="nucleotide sequence ID" value="NZ_LAYZ01000024.1"/>
</dbReference>
<reference evidence="10 11" key="1">
    <citation type="submission" date="2015-04" db="EMBL/GenBank/DDBJ databases">
        <title>Taxonomic description and genome sequence of Salinicoccus sediminis sp. nov., a novel hyper halotolerant bacterium isolated from marine sediment.</title>
        <authorList>
            <person name="Mathan Kumar R."/>
            <person name="Kaur G."/>
            <person name="Kumar N."/>
            <person name="Kumar A."/>
            <person name="Singh N.K."/>
            <person name="Kaur N."/>
            <person name="Mayilraj S."/>
        </authorList>
    </citation>
    <scope>NUCLEOTIDE SEQUENCE [LARGE SCALE GENOMIC DNA]</scope>
    <source>
        <strain evidence="10 11">SV-16</strain>
    </source>
</reference>
<dbReference type="STRING" id="1432562.WN59_10840"/>
<dbReference type="AlphaFoldDB" id="A0A0M2SN64"/>
<comment type="similarity">
    <text evidence="2 8">Belongs to the CPA3 antiporters (TC 2.A.63) subunit F family.</text>
</comment>
<dbReference type="PATRIC" id="fig|1432562.3.peg.2160"/>
<evidence type="ECO:0000256" key="1">
    <source>
        <dbReference type="ARBA" id="ARBA00004651"/>
    </source>
</evidence>
<accession>A0A0M2SN64</accession>
<evidence type="ECO:0000256" key="4">
    <source>
        <dbReference type="ARBA" id="ARBA00022475"/>
    </source>
</evidence>
<evidence type="ECO:0000313" key="10">
    <source>
        <dbReference type="EMBL" id="KKK34080.1"/>
    </source>
</evidence>
<dbReference type="GO" id="GO:0015385">
    <property type="term" value="F:sodium:proton antiporter activity"/>
    <property type="evidence" value="ECO:0007669"/>
    <property type="project" value="TreeGrafter"/>
</dbReference>
<feature type="transmembrane region" description="Helical" evidence="9">
    <location>
        <begin position="37"/>
        <end position="57"/>
    </location>
</feature>
<evidence type="ECO:0000256" key="5">
    <source>
        <dbReference type="ARBA" id="ARBA00022692"/>
    </source>
</evidence>
<name>A0A0M2SN64_9STAP</name>
<dbReference type="GO" id="GO:0005886">
    <property type="term" value="C:plasma membrane"/>
    <property type="evidence" value="ECO:0007669"/>
    <property type="project" value="UniProtKB-SubCell"/>
</dbReference>
<dbReference type="OrthoDB" id="9799958at2"/>
<dbReference type="PIRSF" id="PIRSF028784">
    <property type="entry name" value="MrpF"/>
    <property type="match status" value="1"/>
</dbReference>
<keyword evidence="4 8" id="KW-1003">Cell membrane</keyword>
<evidence type="ECO:0000256" key="3">
    <source>
        <dbReference type="ARBA" id="ARBA00022448"/>
    </source>
</evidence>
<keyword evidence="5 9" id="KW-0812">Transmembrane</keyword>
<dbReference type="Pfam" id="PF04066">
    <property type="entry name" value="MrpF_PhaF"/>
    <property type="match status" value="1"/>
</dbReference>
<protein>
    <submittedName>
        <fullName evidence="10">Monovalent cation/H+ antiporter subunit F</fullName>
    </submittedName>
</protein>
<dbReference type="NCBIfam" id="NF009248">
    <property type="entry name" value="PRK12600.1"/>
    <property type="match status" value="1"/>
</dbReference>
<dbReference type="InterPro" id="IPR007208">
    <property type="entry name" value="MrpF/PhaF-like"/>
</dbReference>
<gene>
    <name evidence="10" type="ORF">WN59_10840</name>
</gene>
<feature type="transmembrane region" description="Helical" evidence="9">
    <location>
        <begin position="63"/>
        <end position="85"/>
    </location>
</feature>
<comment type="caution">
    <text evidence="10">The sequence shown here is derived from an EMBL/GenBank/DDBJ whole genome shotgun (WGS) entry which is preliminary data.</text>
</comment>
<evidence type="ECO:0000256" key="7">
    <source>
        <dbReference type="ARBA" id="ARBA00023136"/>
    </source>
</evidence>
<keyword evidence="11" id="KW-1185">Reference proteome</keyword>
<dbReference type="PANTHER" id="PTHR34702">
    <property type="entry name" value="NA(+)/H(+) ANTIPORTER SUBUNIT F1"/>
    <property type="match status" value="1"/>
</dbReference>
<organism evidence="10 11">
    <name type="scientific">Salinicoccus sediminis</name>
    <dbReference type="NCBI Taxonomy" id="1432562"/>
    <lineage>
        <taxon>Bacteria</taxon>
        <taxon>Bacillati</taxon>
        <taxon>Bacillota</taxon>
        <taxon>Bacilli</taxon>
        <taxon>Bacillales</taxon>
        <taxon>Staphylococcaceae</taxon>
        <taxon>Salinicoccus</taxon>
    </lineage>
</organism>
<keyword evidence="8" id="KW-0050">Antiport</keyword>
<keyword evidence="8" id="KW-0406">Ion transport</keyword>
<evidence type="ECO:0000256" key="8">
    <source>
        <dbReference type="PIRNR" id="PIRNR028784"/>
    </source>
</evidence>
<evidence type="ECO:0000256" key="2">
    <source>
        <dbReference type="ARBA" id="ARBA00009212"/>
    </source>
</evidence>
<dbReference type="EMBL" id="LAYZ01000024">
    <property type="protein sequence ID" value="KKK34080.1"/>
    <property type="molecule type" value="Genomic_DNA"/>
</dbReference>
<keyword evidence="3 8" id="KW-0813">Transport</keyword>
<dbReference type="PANTHER" id="PTHR34702:SF1">
    <property type="entry name" value="NA(+)_H(+) ANTIPORTER SUBUNIT F"/>
    <property type="match status" value="1"/>
</dbReference>
<dbReference type="Proteomes" id="UP000034287">
    <property type="component" value="Unassembled WGS sequence"/>
</dbReference>
<comment type="subcellular location">
    <subcellularLocation>
        <location evidence="1 8">Cell membrane</location>
        <topology evidence="1 8">Multi-pass membrane protein</topology>
    </subcellularLocation>
</comment>
<evidence type="ECO:0000256" key="9">
    <source>
        <dbReference type="SAM" id="Phobius"/>
    </source>
</evidence>
<evidence type="ECO:0000313" key="11">
    <source>
        <dbReference type="Proteomes" id="UP000034287"/>
    </source>
</evidence>
<feature type="transmembrane region" description="Helical" evidence="9">
    <location>
        <begin position="6"/>
        <end position="25"/>
    </location>
</feature>
<proteinExistence type="inferred from homology"/>
<keyword evidence="6 9" id="KW-1133">Transmembrane helix</keyword>
<keyword evidence="7 8" id="KW-0472">Membrane</keyword>
<evidence type="ECO:0000256" key="6">
    <source>
        <dbReference type="ARBA" id="ARBA00022989"/>
    </source>
</evidence>